<evidence type="ECO:0000313" key="3">
    <source>
        <dbReference type="Proteomes" id="UP000218231"/>
    </source>
</evidence>
<proteinExistence type="predicted"/>
<keyword evidence="3" id="KW-1185">Reference proteome</keyword>
<dbReference type="Proteomes" id="UP000218231">
    <property type="component" value="Unassembled WGS sequence"/>
</dbReference>
<dbReference type="EMBL" id="LIAE01008896">
    <property type="protein sequence ID" value="PAV71898.1"/>
    <property type="molecule type" value="Genomic_DNA"/>
</dbReference>
<reference evidence="2 3" key="1">
    <citation type="journal article" date="2017" name="Curr. Biol.">
        <title>Genome architecture and evolution of a unichromosomal asexual nematode.</title>
        <authorList>
            <person name="Fradin H."/>
            <person name="Zegar C."/>
            <person name="Gutwein M."/>
            <person name="Lucas J."/>
            <person name="Kovtun M."/>
            <person name="Corcoran D."/>
            <person name="Baugh L.R."/>
            <person name="Kiontke K."/>
            <person name="Gunsalus K."/>
            <person name="Fitch D.H."/>
            <person name="Piano F."/>
        </authorList>
    </citation>
    <scope>NUCLEOTIDE SEQUENCE [LARGE SCALE GENOMIC DNA]</scope>
    <source>
        <strain evidence="2">PF1309</strain>
    </source>
</reference>
<name>A0A2A2KDG6_9BILA</name>
<accession>A0A2A2KDG6</accession>
<protein>
    <submittedName>
        <fullName evidence="2">Uncharacterized protein</fullName>
    </submittedName>
</protein>
<evidence type="ECO:0000256" key="1">
    <source>
        <dbReference type="SAM" id="MobiDB-lite"/>
    </source>
</evidence>
<organism evidence="2 3">
    <name type="scientific">Diploscapter pachys</name>
    <dbReference type="NCBI Taxonomy" id="2018661"/>
    <lineage>
        <taxon>Eukaryota</taxon>
        <taxon>Metazoa</taxon>
        <taxon>Ecdysozoa</taxon>
        <taxon>Nematoda</taxon>
        <taxon>Chromadorea</taxon>
        <taxon>Rhabditida</taxon>
        <taxon>Rhabditina</taxon>
        <taxon>Rhabditomorpha</taxon>
        <taxon>Rhabditoidea</taxon>
        <taxon>Rhabditidae</taxon>
        <taxon>Diploscapter</taxon>
    </lineage>
</organism>
<comment type="caution">
    <text evidence="2">The sequence shown here is derived from an EMBL/GenBank/DDBJ whole genome shotgun (WGS) entry which is preliminary data.</text>
</comment>
<feature type="region of interest" description="Disordered" evidence="1">
    <location>
        <begin position="118"/>
        <end position="141"/>
    </location>
</feature>
<dbReference type="AlphaFoldDB" id="A0A2A2KDG6"/>
<sequence length="141" mass="14929">MTQQGTDVGVVGQVDQRRMATRDEDPGIAAHIASQYLLHRQRVVDIRQAIDHLADTLHFAGIAAEPVGKLDLSRCGQPAGAGGAIGLVAGLGAGLPHHQAQGLFCDLTVFRMRLDSGEDGNGHGASPSTSWAHPNHRVMIR</sequence>
<gene>
    <name evidence="2" type="ORF">WR25_22650</name>
</gene>
<evidence type="ECO:0000313" key="2">
    <source>
        <dbReference type="EMBL" id="PAV71898.1"/>
    </source>
</evidence>